<dbReference type="PANTHER" id="PTHR13265">
    <property type="entry name" value="THO COMPLEX SUBUNIT 1"/>
    <property type="match status" value="1"/>
</dbReference>
<dbReference type="PANTHER" id="PTHR13265:SF1">
    <property type="entry name" value="CASPASE RECRUITMENT DOMAIN-CONTAINING PROTEIN 8"/>
    <property type="match status" value="1"/>
</dbReference>
<dbReference type="InterPro" id="IPR025307">
    <property type="entry name" value="FIIND_dom"/>
</dbReference>
<name>A0A8T3DH41_9TELE</name>
<evidence type="ECO:0000256" key="1">
    <source>
        <dbReference type="ARBA" id="ARBA00004514"/>
    </source>
</evidence>
<dbReference type="Pfam" id="PF13553">
    <property type="entry name" value="FIIND"/>
    <property type="match status" value="1"/>
</dbReference>
<dbReference type="EMBL" id="JAERUA010000011">
    <property type="protein sequence ID" value="KAI1893725.1"/>
    <property type="molecule type" value="Genomic_DNA"/>
</dbReference>
<dbReference type="InterPro" id="IPR000488">
    <property type="entry name" value="Death_dom"/>
</dbReference>
<dbReference type="GO" id="GO:0007165">
    <property type="term" value="P:signal transduction"/>
    <property type="evidence" value="ECO:0007669"/>
    <property type="project" value="InterPro"/>
</dbReference>
<dbReference type="SUPFAM" id="SSF47986">
    <property type="entry name" value="DEATH domain"/>
    <property type="match status" value="1"/>
</dbReference>
<evidence type="ECO:0000313" key="5">
    <source>
        <dbReference type="EMBL" id="KAI1893725.1"/>
    </source>
</evidence>
<dbReference type="Proteomes" id="UP000829720">
    <property type="component" value="Unassembled WGS sequence"/>
</dbReference>
<dbReference type="AlphaFoldDB" id="A0A8T3DH41"/>
<evidence type="ECO:0000313" key="6">
    <source>
        <dbReference type="Proteomes" id="UP000829720"/>
    </source>
</evidence>
<comment type="subcellular location">
    <subcellularLocation>
        <location evidence="1">Cytoplasm</location>
        <location evidence="1">Cytosol</location>
    </subcellularLocation>
</comment>
<dbReference type="PROSITE" id="PS51830">
    <property type="entry name" value="FIIND"/>
    <property type="match status" value="1"/>
</dbReference>
<feature type="compositionally biased region" description="Basic and acidic residues" evidence="3">
    <location>
        <begin position="62"/>
        <end position="81"/>
    </location>
</feature>
<dbReference type="Pfam" id="PF23679">
    <property type="entry name" value="UPA-FIIND"/>
    <property type="match status" value="1"/>
</dbReference>
<dbReference type="OrthoDB" id="428577at2759"/>
<dbReference type="Gene3D" id="1.10.533.10">
    <property type="entry name" value="Death Domain, Fas"/>
    <property type="match status" value="1"/>
</dbReference>
<keyword evidence="2" id="KW-0963">Cytoplasm</keyword>
<keyword evidence="6" id="KW-1185">Reference proteome</keyword>
<dbReference type="GO" id="GO:0005829">
    <property type="term" value="C:cytosol"/>
    <property type="evidence" value="ECO:0007669"/>
    <property type="project" value="UniProtKB-SubCell"/>
</dbReference>
<dbReference type="InterPro" id="IPR011029">
    <property type="entry name" value="DEATH-like_dom_sf"/>
</dbReference>
<dbReference type="GO" id="GO:0000445">
    <property type="term" value="C:THO complex part of transcription export complex"/>
    <property type="evidence" value="ECO:0007669"/>
    <property type="project" value="TreeGrafter"/>
</dbReference>
<sequence>MVAEMTTFGTSKRFENSNGDISPPDQKGNLTENENSSSDGAETSAEESTEDEYSDGDDAENDREAEKEHPDVGGFERDQDSVPKASAEETNGEDTLPWPCCEKCKAIQNQSYECVNPRRISRGRLLALLEAEGTYKCSVTGLVFEVSQKAQVRYSVLSWSKFGMHLKDSWKFAGPIFDVDCDPAILKSIQFPHSLCLAGHDNEVTFSVLHIKNSRPLIEPSVDHSGSHVKWNVTSLSPVGPIVQTPQPTEHHGVVLVYKEVGQRNSSSFRIYVATNNHSDIKDIQQEVRSSKKKYVKVEKPPVCGRLLEEKKKYKLMSEPEGEINPEDFEFTQAVVKMKGYFEAFFEQPPPFKLSLVEVDSGQTVWTTTLREGDCEDKAVEKPRKRAESLKRSSSTSEEEVVSKRARHGDVPEKAEVVKPLLITDQQLMMVARRMGKEWREVAIAYLGLCMQDIEEIQSSEETLTMSKFKMLDKWRRKAKSEGSLSELHKSLSHEDVPIEVRDVLEEMLSSSNAGK</sequence>
<feature type="compositionally biased region" description="Acidic residues" evidence="3">
    <location>
        <begin position="44"/>
        <end position="61"/>
    </location>
</feature>
<dbReference type="FunFam" id="1.10.533.10:FF:000088">
    <property type="entry name" value="P53-induced death domain protein 1"/>
    <property type="match status" value="1"/>
</dbReference>
<proteinExistence type="predicted"/>
<dbReference type="InterPro" id="IPR021861">
    <property type="entry name" value="THO_THOC1"/>
</dbReference>
<dbReference type="Pfam" id="PF00531">
    <property type="entry name" value="Death"/>
    <property type="match status" value="1"/>
</dbReference>
<protein>
    <recommendedName>
        <fullName evidence="4">FIIND domain-containing protein</fullName>
    </recommendedName>
</protein>
<organism evidence="5 6">
    <name type="scientific">Albula goreensis</name>
    <dbReference type="NCBI Taxonomy" id="1534307"/>
    <lineage>
        <taxon>Eukaryota</taxon>
        <taxon>Metazoa</taxon>
        <taxon>Chordata</taxon>
        <taxon>Craniata</taxon>
        <taxon>Vertebrata</taxon>
        <taxon>Euteleostomi</taxon>
        <taxon>Actinopterygii</taxon>
        <taxon>Neopterygii</taxon>
        <taxon>Teleostei</taxon>
        <taxon>Albuliformes</taxon>
        <taxon>Albulidae</taxon>
        <taxon>Albula</taxon>
    </lineage>
</organism>
<evidence type="ECO:0000256" key="3">
    <source>
        <dbReference type="SAM" id="MobiDB-lite"/>
    </source>
</evidence>
<evidence type="ECO:0000259" key="4">
    <source>
        <dbReference type="PROSITE" id="PS51830"/>
    </source>
</evidence>
<feature type="domain" description="FIIND" evidence="4">
    <location>
        <begin position="106"/>
        <end position="384"/>
    </location>
</feature>
<evidence type="ECO:0000256" key="2">
    <source>
        <dbReference type="ARBA" id="ARBA00022490"/>
    </source>
</evidence>
<feature type="region of interest" description="Disordered" evidence="3">
    <location>
        <begin position="377"/>
        <end position="408"/>
    </location>
</feature>
<feature type="region of interest" description="Disordered" evidence="3">
    <location>
        <begin position="1"/>
        <end position="93"/>
    </location>
</feature>
<comment type="caution">
    <text evidence="5">The sequence shown here is derived from an EMBL/GenBank/DDBJ whole genome shotgun (WGS) entry which is preliminary data.</text>
</comment>
<reference evidence="5" key="1">
    <citation type="submission" date="2021-01" db="EMBL/GenBank/DDBJ databases">
        <authorList>
            <person name="Zahm M."/>
            <person name="Roques C."/>
            <person name="Cabau C."/>
            <person name="Klopp C."/>
            <person name="Donnadieu C."/>
            <person name="Jouanno E."/>
            <person name="Lampietro C."/>
            <person name="Louis A."/>
            <person name="Herpin A."/>
            <person name="Echchiki A."/>
            <person name="Berthelot C."/>
            <person name="Parey E."/>
            <person name="Roest-Crollius H."/>
            <person name="Braasch I."/>
            <person name="Postlethwait J."/>
            <person name="Bobe J."/>
            <person name="Montfort J."/>
            <person name="Bouchez O."/>
            <person name="Begum T."/>
            <person name="Mejri S."/>
            <person name="Adams A."/>
            <person name="Chen W.-J."/>
            <person name="Guiguen Y."/>
        </authorList>
    </citation>
    <scope>NUCLEOTIDE SEQUENCE</scope>
    <source>
        <tissue evidence="5">Blood</tissue>
    </source>
</reference>
<dbReference type="GO" id="GO:0006406">
    <property type="term" value="P:mRNA export from nucleus"/>
    <property type="evidence" value="ECO:0007669"/>
    <property type="project" value="TreeGrafter"/>
</dbReference>
<accession>A0A8T3DH41</accession>
<gene>
    <name evidence="5" type="ORF">AGOR_G00126640</name>
</gene>
<feature type="compositionally biased region" description="Basic and acidic residues" evidence="3">
    <location>
        <begin position="377"/>
        <end position="391"/>
    </location>
</feature>